<dbReference type="InterPro" id="IPR002860">
    <property type="entry name" value="BNR_rpt"/>
</dbReference>
<evidence type="ECO:0000313" key="2">
    <source>
        <dbReference type="Proteomes" id="UP000553776"/>
    </source>
</evidence>
<proteinExistence type="predicted"/>
<evidence type="ECO:0000313" key="1">
    <source>
        <dbReference type="EMBL" id="MBB6691694.1"/>
    </source>
</evidence>
<dbReference type="PANTHER" id="PTHR38792">
    <property type="entry name" value="BNR/ASP-BOX REPEAT DOMAIN PROTEIN (AFU_ORTHOLOGUE AFUA_7G06430)-RELATED"/>
    <property type="match status" value="1"/>
</dbReference>
<dbReference type="Pfam" id="PF02012">
    <property type="entry name" value="BNR"/>
    <property type="match status" value="1"/>
</dbReference>
<reference evidence="1 2" key="1">
    <citation type="submission" date="2020-08" db="EMBL/GenBank/DDBJ databases">
        <title>Cohnella phylogeny.</title>
        <authorList>
            <person name="Dunlap C."/>
        </authorList>
    </citation>
    <scope>NUCLEOTIDE SEQUENCE [LARGE SCALE GENOMIC DNA]</scope>
    <source>
        <strain evidence="1 2">DSM 25239</strain>
    </source>
</reference>
<dbReference type="CDD" id="cd15482">
    <property type="entry name" value="Sialidase_non-viral"/>
    <property type="match status" value="1"/>
</dbReference>
<dbReference type="InterPro" id="IPR036278">
    <property type="entry name" value="Sialidase_sf"/>
</dbReference>
<dbReference type="AlphaFoldDB" id="A0A841U187"/>
<gene>
    <name evidence="1" type="ORF">H7B90_09800</name>
</gene>
<organism evidence="1 2">
    <name type="scientific">Cohnella xylanilytica</name>
    <dbReference type="NCBI Taxonomy" id="557555"/>
    <lineage>
        <taxon>Bacteria</taxon>
        <taxon>Bacillati</taxon>
        <taxon>Bacillota</taxon>
        <taxon>Bacilli</taxon>
        <taxon>Bacillales</taxon>
        <taxon>Paenibacillaceae</taxon>
        <taxon>Cohnella</taxon>
    </lineage>
</organism>
<comment type="caution">
    <text evidence="1">The sequence shown here is derived from an EMBL/GenBank/DDBJ whole genome shotgun (WGS) entry which is preliminary data.</text>
</comment>
<sequence length="414" mass="44854">MRVTRIASPNNEPTVAVNPLDENTIVSSYNADLVPLGLARSTNGGKTFDNRILPIPKGFEVASDPVLDSGFPVGHTRKGFFLLGGLAFNGSGEDGTIYVQRSVDNGKTFSAPIVVNRGFGERISNDKPNVAVDKSAASPFIGNAYISYTRFFDNGRGSVIFFHRSTDGGRTWSKPVRISEVRVGFPFVQGSSIGIGLSGEVFAAWIDYNGDRSSIRVRRSDDGGVTFGPDVSAAAITPIQDPLPVPGWDFRVLTFANVRADTSGNFPGAVYAVWDDLSEGSANVLLARSVDNGATWSDPIRVNDSRLGTQNFFSAAAVSPHTGTVNVIYYTNRRSGKRIDVYLARSRDGGRSFERNLRITDKSFNPNADPTFGTPSTFIGDYITTAFKGESDLSVWTDTRTGRQEIFSGRAKRK</sequence>
<dbReference type="Proteomes" id="UP000553776">
    <property type="component" value="Unassembled WGS sequence"/>
</dbReference>
<name>A0A841U187_9BACL</name>
<dbReference type="Gene3D" id="2.120.10.10">
    <property type="match status" value="2"/>
</dbReference>
<dbReference type="SUPFAM" id="SSF50939">
    <property type="entry name" value="Sialidases"/>
    <property type="match status" value="1"/>
</dbReference>
<keyword evidence="2" id="KW-1185">Reference proteome</keyword>
<protein>
    <submittedName>
        <fullName evidence="1">Exo-alpha-sialidase</fullName>
    </submittedName>
</protein>
<accession>A0A841U187</accession>
<dbReference type="EMBL" id="JACJVR010000032">
    <property type="protein sequence ID" value="MBB6691694.1"/>
    <property type="molecule type" value="Genomic_DNA"/>
</dbReference>
<dbReference type="PANTHER" id="PTHR38792:SF3">
    <property type="entry name" value="BNR_ASP-BOX REPEAT DOMAIN PROTEIN (AFU_ORTHOLOGUE AFUA_7G06430)-RELATED"/>
    <property type="match status" value="1"/>
</dbReference>